<evidence type="ECO:0008006" key="5">
    <source>
        <dbReference type="Google" id="ProtNLM"/>
    </source>
</evidence>
<keyword evidence="4" id="KW-1185">Reference proteome</keyword>
<keyword evidence="2" id="KW-0732">Signal</keyword>
<feature type="signal peptide" evidence="2">
    <location>
        <begin position="1"/>
        <end position="24"/>
    </location>
</feature>
<reference evidence="3 4" key="1">
    <citation type="submission" date="2021-05" db="EMBL/GenBank/DDBJ databases">
        <title>Mycobacterium acidophilum sp. nov., an extremely acid-tolerant member of the genus Mycobacterium.</title>
        <authorList>
            <person name="Xia J."/>
        </authorList>
    </citation>
    <scope>NUCLEOTIDE SEQUENCE [LARGE SCALE GENOMIC DNA]</scope>
    <source>
        <strain evidence="3 4">M1</strain>
    </source>
</reference>
<sequence>MRTRTKIAAGAVGAGLILAGSAVATTTVIDHHRSHGAAVEAAPEVTADTPMSRLPDRCEEVVIPASDYAAEVTAWGTNVSRLITLYADRIAHPPQGQTADQAIAAARTDLAAQRESMNRTLTDALAEISHGGKPSPHTVGIVAQPGCPPVTGGR</sequence>
<comment type="caution">
    <text evidence="3">The sequence shown here is derived from an EMBL/GenBank/DDBJ whole genome shotgun (WGS) entry which is preliminary data.</text>
</comment>
<accession>A0ABS5REB7</accession>
<dbReference type="RefSeq" id="WP_214091517.1">
    <property type="nucleotide sequence ID" value="NZ_JAHCLR010000004.1"/>
</dbReference>
<evidence type="ECO:0000313" key="4">
    <source>
        <dbReference type="Proteomes" id="UP001519535"/>
    </source>
</evidence>
<organism evidence="3 4">
    <name type="scientific">Mycolicibacter acidiphilus</name>
    <dbReference type="NCBI Taxonomy" id="2835306"/>
    <lineage>
        <taxon>Bacteria</taxon>
        <taxon>Bacillati</taxon>
        <taxon>Actinomycetota</taxon>
        <taxon>Actinomycetes</taxon>
        <taxon>Mycobacteriales</taxon>
        <taxon>Mycobacteriaceae</taxon>
        <taxon>Mycolicibacter</taxon>
    </lineage>
</organism>
<dbReference type="Proteomes" id="UP001519535">
    <property type="component" value="Unassembled WGS sequence"/>
</dbReference>
<feature type="chain" id="PRO_5046823072" description="Haemophore haem-binding domain-containing protein" evidence="2">
    <location>
        <begin position="25"/>
        <end position="154"/>
    </location>
</feature>
<feature type="region of interest" description="Disordered" evidence="1">
    <location>
        <begin position="130"/>
        <end position="154"/>
    </location>
</feature>
<evidence type="ECO:0000256" key="2">
    <source>
        <dbReference type="SAM" id="SignalP"/>
    </source>
</evidence>
<gene>
    <name evidence="3" type="ORF">KIH27_03380</name>
</gene>
<name>A0ABS5REB7_9MYCO</name>
<dbReference type="EMBL" id="JAHCLR010000004">
    <property type="protein sequence ID" value="MBS9532625.1"/>
    <property type="molecule type" value="Genomic_DNA"/>
</dbReference>
<evidence type="ECO:0000313" key="3">
    <source>
        <dbReference type="EMBL" id="MBS9532625.1"/>
    </source>
</evidence>
<proteinExistence type="predicted"/>
<evidence type="ECO:0000256" key="1">
    <source>
        <dbReference type="SAM" id="MobiDB-lite"/>
    </source>
</evidence>
<protein>
    <recommendedName>
        <fullName evidence="5">Haemophore haem-binding domain-containing protein</fullName>
    </recommendedName>
</protein>